<keyword evidence="8" id="KW-1185">Reference proteome</keyword>
<dbReference type="PANTHER" id="PTHR43213">
    <property type="entry name" value="BIFUNCTIONAL DTTP/UTP PYROPHOSPHATASE/METHYLTRANSFERASE PROTEIN-RELATED"/>
    <property type="match status" value="1"/>
</dbReference>
<dbReference type="EC" id="3.6.1.9" evidence="6"/>
<proteinExistence type="inferred from homology"/>
<dbReference type="InterPro" id="IPR029001">
    <property type="entry name" value="ITPase-like_fam"/>
</dbReference>
<dbReference type="CDD" id="cd00555">
    <property type="entry name" value="Maf"/>
    <property type="match status" value="1"/>
</dbReference>
<sequence>MSSQSYYLASASPRRKALLEQIGLSFSVLSVNVEEQQDSSESAQDYVQRLSRDKAKAGVGVASHALPVIGSDTIVVCDGDVLEKPADLAHSRQMLRRLSGKKHQVMTAVSVADRNHTLTTLVITDVWFKSLSDQDIDDYWQTGEPADKAGSYAIQGIGGRFVTRMEGSYHAVVGLPLYETEELLNQFKVLTGES</sequence>
<comment type="subcellular location">
    <subcellularLocation>
        <location evidence="2 6">Cytoplasm</location>
    </subcellularLocation>
</comment>
<feature type="site" description="Important for substrate specificity" evidence="6">
    <location>
        <position position="14"/>
    </location>
</feature>
<dbReference type="PIRSF" id="PIRSF006305">
    <property type="entry name" value="Maf"/>
    <property type="match status" value="1"/>
</dbReference>
<dbReference type="Proteomes" id="UP000290287">
    <property type="component" value="Unassembled WGS sequence"/>
</dbReference>
<dbReference type="Pfam" id="PF02545">
    <property type="entry name" value="Maf"/>
    <property type="match status" value="1"/>
</dbReference>
<comment type="catalytic activity">
    <reaction evidence="6">
        <text>UTP + H2O = UMP + diphosphate + H(+)</text>
        <dbReference type="Rhea" id="RHEA:29395"/>
        <dbReference type="ChEBI" id="CHEBI:15377"/>
        <dbReference type="ChEBI" id="CHEBI:15378"/>
        <dbReference type="ChEBI" id="CHEBI:33019"/>
        <dbReference type="ChEBI" id="CHEBI:46398"/>
        <dbReference type="ChEBI" id="CHEBI:57865"/>
        <dbReference type="EC" id="3.6.1.9"/>
    </reaction>
</comment>
<comment type="similarity">
    <text evidence="6">Belongs to the Maf family. YhdE subfamily.</text>
</comment>
<dbReference type="InterPro" id="IPR003697">
    <property type="entry name" value="Maf-like"/>
</dbReference>
<dbReference type="OrthoDB" id="9807767at2"/>
<dbReference type="RefSeq" id="WP_129123540.1">
    <property type="nucleotide sequence ID" value="NZ_PEIB01000029.1"/>
</dbReference>
<dbReference type="Gene3D" id="3.90.950.10">
    <property type="match status" value="1"/>
</dbReference>
<feature type="active site" description="Proton acceptor" evidence="6">
    <location>
        <position position="72"/>
    </location>
</feature>
<feature type="site" description="Important for substrate specificity" evidence="6">
    <location>
        <position position="73"/>
    </location>
</feature>
<dbReference type="PANTHER" id="PTHR43213:SF5">
    <property type="entry name" value="BIFUNCTIONAL DTTP_UTP PYROPHOSPHATASE_METHYLTRANSFERASE PROTEIN-RELATED"/>
    <property type="match status" value="1"/>
</dbReference>
<gene>
    <name evidence="7" type="ORF">CS022_18850</name>
</gene>
<organism evidence="7 8">
    <name type="scientific">Veronia nyctiphanis</name>
    <dbReference type="NCBI Taxonomy" id="1278244"/>
    <lineage>
        <taxon>Bacteria</taxon>
        <taxon>Pseudomonadati</taxon>
        <taxon>Pseudomonadota</taxon>
        <taxon>Gammaproteobacteria</taxon>
        <taxon>Vibrionales</taxon>
        <taxon>Vibrionaceae</taxon>
        <taxon>Veronia</taxon>
    </lineage>
</organism>
<evidence type="ECO:0000256" key="6">
    <source>
        <dbReference type="HAMAP-Rule" id="MF_00528"/>
    </source>
</evidence>
<evidence type="ECO:0000256" key="3">
    <source>
        <dbReference type="ARBA" id="ARBA00022490"/>
    </source>
</evidence>
<evidence type="ECO:0000313" key="8">
    <source>
        <dbReference type="Proteomes" id="UP000290287"/>
    </source>
</evidence>
<comment type="cofactor">
    <cofactor evidence="1 6">
        <name>a divalent metal cation</name>
        <dbReference type="ChEBI" id="CHEBI:60240"/>
    </cofactor>
</comment>
<accession>A0A4Q0YMG5</accession>
<keyword evidence="3 6" id="KW-0963">Cytoplasm</keyword>
<comment type="function">
    <text evidence="6">Nucleoside triphosphate pyrophosphatase that hydrolyzes dTTP and UTP. May have a dual role in cell division arrest and in preventing the incorporation of modified nucleotides into cellular nucleic acids.</text>
</comment>
<keyword evidence="5 6" id="KW-0546">Nucleotide metabolism</keyword>
<dbReference type="FunFam" id="3.90.950.10:FF:000004">
    <property type="entry name" value="dTTP/UTP pyrophosphatase"/>
    <property type="match status" value="1"/>
</dbReference>
<evidence type="ECO:0000256" key="2">
    <source>
        <dbReference type="ARBA" id="ARBA00004496"/>
    </source>
</evidence>
<dbReference type="GO" id="GO:0036218">
    <property type="term" value="F:dTTP diphosphatase activity"/>
    <property type="evidence" value="ECO:0007669"/>
    <property type="project" value="RHEA"/>
</dbReference>
<comment type="caution">
    <text evidence="6">Lacks conserved residue(s) required for the propagation of feature annotation.</text>
</comment>
<comment type="catalytic activity">
    <reaction evidence="6">
        <text>dTTP + H2O = dTMP + diphosphate + H(+)</text>
        <dbReference type="Rhea" id="RHEA:28534"/>
        <dbReference type="ChEBI" id="CHEBI:15377"/>
        <dbReference type="ChEBI" id="CHEBI:15378"/>
        <dbReference type="ChEBI" id="CHEBI:33019"/>
        <dbReference type="ChEBI" id="CHEBI:37568"/>
        <dbReference type="ChEBI" id="CHEBI:63528"/>
        <dbReference type="EC" id="3.6.1.9"/>
    </reaction>
</comment>
<dbReference type="GO" id="GO:0005737">
    <property type="term" value="C:cytoplasm"/>
    <property type="evidence" value="ECO:0007669"/>
    <property type="project" value="UniProtKB-SubCell"/>
</dbReference>
<evidence type="ECO:0000313" key="7">
    <source>
        <dbReference type="EMBL" id="RXJ71936.1"/>
    </source>
</evidence>
<dbReference type="AlphaFoldDB" id="A0A4Q0YMG5"/>
<dbReference type="GO" id="GO:0036221">
    <property type="term" value="F:UTP diphosphatase activity"/>
    <property type="evidence" value="ECO:0007669"/>
    <property type="project" value="RHEA"/>
</dbReference>
<evidence type="ECO:0000256" key="4">
    <source>
        <dbReference type="ARBA" id="ARBA00022801"/>
    </source>
</evidence>
<reference evidence="7 8" key="1">
    <citation type="submission" date="2017-10" db="EMBL/GenBank/DDBJ databases">
        <title>Nyctiphanis sp. nov., isolated from the stomach of the euphausiid Nyctiphanes simplex (Hansen, 1911) in the Gulf of California.</title>
        <authorList>
            <person name="Gomez-Gil B."/>
            <person name="Aguilar-Mendez M."/>
            <person name="Lopez-Cortes A."/>
            <person name="Gomez-Gutierrez J."/>
            <person name="Roque A."/>
            <person name="Lang E."/>
            <person name="Gonzalez-Castillo A."/>
        </authorList>
    </citation>
    <scope>NUCLEOTIDE SEQUENCE [LARGE SCALE GENOMIC DNA]</scope>
    <source>
        <strain evidence="7 8">CAIM 600</strain>
    </source>
</reference>
<dbReference type="GO" id="GO:0009117">
    <property type="term" value="P:nucleotide metabolic process"/>
    <property type="evidence" value="ECO:0007669"/>
    <property type="project" value="UniProtKB-KW"/>
</dbReference>
<dbReference type="NCBIfam" id="TIGR00172">
    <property type="entry name" value="maf"/>
    <property type="match status" value="1"/>
</dbReference>
<dbReference type="EMBL" id="PEIB01000029">
    <property type="protein sequence ID" value="RXJ71936.1"/>
    <property type="molecule type" value="Genomic_DNA"/>
</dbReference>
<protein>
    <recommendedName>
        <fullName evidence="6">dTTP/UTP pyrophosphatase</fullName>
        <shortName evidence="6">dTTPase/UTPase</shortName>
        <ecNumber evidence="6">3.6.1.9</ecNumber>
    </recommendedName>
    <alternativeName>
        <fullName evidence="6">Nucleoside triphosphate pyrophosphatase</fullName>
    </alternativeName>
    <alternativeName>
        <fullName evidence="6">Nucleotide pyrophosphatase</fullName>
        <shortName evidence="6">Nucleotide PPase</shortName>
    </alternativeName>
</protein>
<keyword evidence="4 6" id="KW-0378">Hydrolase</keyword>
<dbReference type="HAMAP" id="MF_00528">
    <property type="entry name" value="Maf"/>
    <property type="match status" value="1"/>
</dbReference>
<feature type="site" description="Important for substrate specificity" evidence="6">
    <location>
        <position position="155"/>
    </location>
</feature>
<name>A0A4Q0YMG5_9GAMM</name>
<evidence type="ECO:0000256" key="1">
    <source>
        <dbReference type="ARBA" id="ARBA00001968"/>
    </source>
</evidence>
<evidence type="ECO:0000256" key="5">
    <source>
        <dbReference type="ARBA" id="ARBA00023080"/>
    </source>
</evidence>
<comment type="caution">
    <text evidence="7">The sequence shown here is derived from an EMBL/GenBank/DDBJ whole genome shotgun (WGS) entry which is preliminary data.</text>
</comment>
<dbReference type="SUPFAM" id="SSF52972">
    <property type="entry name" value="ITPase-like"/>
    <property type="match status" value="1"/>
</dbReference>